<dbReference type="PANTHER" id="PTHR31366">
    <property type="entry name" value="UPF0739 PROTEIN C1ORF74"/>
    <property type="match status" value="1"/>
</dbReference>
<proteinExistence type="inferred from homology"/>
<accession>A0A0L8GQV2</accession>
<reference evidence="2" key="1">
    <citation type="submission" date="2015-07" db="EMBL/GenBank/DDBJ databases">
        <title>MeaNS - Measles Nucleotide Surveillance Program.</title>
        <authorList>
            <person name="Tran T."/>
            <person name="Druce J."/>
        </authorList>
    </citation>
    <scope>NUCLEOTIDE SEQUENCE</scope>
    <source>
        <strain evidence="2">UCB-OBI-ISO-001</strain>
        <tissue evidence="2">Gonad</tissue>
    </source>
</reference>
<dbReference type="KEGG" id="obi:106875356"/>
<dbReference type="STRING" id="37653.A0A0L8GQV2"/>
<dbReference type="EMBL" id="KQ420813">
    <property type="protein sequence ID" value="KOF79262.1"/>
    <property type="molecule type" value="Genomic_DNA"/>
</dbReference>
<dbReference type="PANTHER" id="PTHR31366:SF2">
    <property type="entry name" value="UPF0739 PROTEIN C1ORF74"/>
    <property type="match status" value="1"/>
</dbReference>
<sequence>MSMCSLQIFKIPPSHDVYTPAENIPLKIISEGRKCIINHLGKTLGRYSKQIICDILAVDCGIKPSFLFDYGCVKAKQVISLIQDLQTQQLLSTSSRPCSYIVLALEGDVLLCNTAILQSHLLQTSQGTRTAIIDISKSNSQAKLLENINQVDEHFAITFQQIIASCSDSKETCEVQFPASLNLTTLVGVLLGYPIVYWFSRSNEDDSNSLVIDSLTVFKLNCHLLCRQCHNSQEKSSEIPIIKNEQKPLAHNNLPLMCLQSSGEKLKTSSCKCKETITHCIYSYSVPEALTSMALSYVESWIQDINHFDSWQKCYHCLQLHQNIVYAPEESYSINF</sequence>
<comment type="similarity">
    <text evidence="1">Belongs to the UPF0739 family.</text>
</comment>
<dbReference type="Pfam" id="PF14953">
    <property type="entry name" value="DUF4504"/>
    <property type="match status" value="1"/>
</dbReference>
<organism evidence="2">
    <name type="scientific">Octopus bimaculoides</name>
    <name type="common">California two-spotted octopus</name>
    <dbReference type="NCBI Taxonomy" id="37653"/>
    <lineage>
        <taxon>Eukaryota</taxon>
        <taxon>Metazoa</taxon>
        <taxon>Spiralia</taxon>
        <taxon>Lophotrochozoa</taxon>
        <taxon>Mollusca</taxon>
        <taxon>Cephalopoda</taxon>
        <taxon>Coleoidea</taxon>
        <taxon>Octopodiformes</taxon>
        <taxon>Octopoda</taxon>
        <taxon>Incirrata</taxon>
        <taxon>Octopodidae</taxon>
        <taxon>Octopus</taxon>
    </lineage>
</organism>
<evidence type="ECO:0000313" key="2">
    <source>
        <dbReference type="EMBL" id="KOF79262.1"/>
    </source>
</evidence>
<name>A0A0L8GQV2_OCTBM</name>
<protein>
    <submittedName>
        <fullName evidence="2">Uncharacterized protein</fullName>
    </submittedName>
</protein>
<dbReference type="OMA" id="CKETITH"/>
<gene>
    <name evidence="2" type="ORF">OCBIM_22029715mg</name>
</gene>
<evidence type="ECO:0000256" key="1">
    <source>
        <dbReference type="ARBA" id="ARBA00007065"/>
    </source>
</evidence>
<dbReference type="AlphaFoldDB" id="A0A0L8GQV2"/>
<dbReference type="OrthoDB" id="10056365at2759"/>
<dbReference type="InterPro" id="IPR027850">
    <property type="entry name" value="DUF4504"/>
</dbReference>